<gene>
    <name evidence="1" type="ORF">HUN41_00031</name>
</gene>
<dbReference type="Proteomes" id="UP000515922">
    <property type="component" value="Segment"/>
</dbReference>
<protein>
    <submittedName>
        <fullName evidence="1">Putative tail protein</fullName>
    </submittedName>
</protein>
<keyword evidence="2" id="KW-1185">Reference proteome</keyword>
<evidence type="ECO:0000313" key="1">
    <source>
        <dbReference type="EMBL" id="QMP84161.1"/>
    </source>
</evidence>
<proteinExistence type="predicted"/>
<sequence length="52" mass="6083">MNPEQRTLNMLHEQRRNAQRGLDKAKKSGDQIGVKRNQKLLEKLDGEIRNLL</sequence>
<reference evidence="1 2" key="1">
    <citation type="submission" date="2020-07" db="EMBL/GenBank/DDBJ databases">
        <title>Streptomyces phage Genome sequencing and assembly.</title>
        <authorList>
            <person name="Sharma V."/>
            <person name="Hardy A."/>
            <person name="Frunzke J."/>
        </authorList>
    </citation>
    <scope>NUCLEOTIDE SEQUENCE [LARGE SCALE GENOMIC DNA]</scope>
</reference>
<evidence type="ECO:0000313" key="2">
    <source>
        <dbReference type="Proteomes" id="UP000515922"/>
    </source>
</evidence>
<accession>A0A7G4AVX1</accession>
<dbReference type="EMBL" id="MT711976">
    <property type="protein sequence ID" value="QMP84161.1"/>
    <property type="molecule type" value="Genomic_DNA"/>
</dbReference>
<name>A0A7G4AVX1_9CAUD</name>
<organism evidence="1 2">
    <name type="scientific">Streptomyces phage Coruscant</name>
    <dbReference type="NCBI Taxonomy" id="2739834"/>
    <lineage>
        <taxon>Viruses</taxon>
        <taxon>Duplodnaviria</taxon>
        <taxon>Heunggongvirae</taxon>
        <taxon>Uroviricota</taxon>
        <taxon>Caudoviricetes</taxon>
        <taxon>Stanwilliamsviridae</taxon>
        <taxon>Boydwoodruffvirinae</taxon>
        <taxon>Coruscantvirus</taxon>
        <taxon>Coruscantvirus coruscant</taxon>
    </lineage>
</organism>